<dbReference type="PROSITE" id="PS00189">
    <property type="entry name" value="LIPOYL"/>
    <property type="match status" value="1"/>
</dbReference>
<dbReference type="EMBL" id="DF973831">
    <property type="protein sequence ID" value="GAU40872.1"/>
    <property type="molecule type" value="Genomic_DNA"/>
</dbReference>
<dbReference type="PANTHER" id="PTHR23151">
    <property type="entry name" value="DIHYDROLIPOAMIDE ACETYL/SUCCINYL-TRANSFERASE-RELATED"/>
    <property type="match status" value="1"/>
</dbReference>
<dbReference type="InterPro" id="IPR000089">
    <property type="entry name" value="Biotin_lipoyl"/>
</dbReference>
<keyword evidence="2" id="KW-0809">Transit peptide</keyword>
<feature type="domain" description="Lipoyl-binding" evidence="3">
    <location>
        <begin position="1"/>
        <end position="72"/>
    </location>
</feature>
<dbReference type="Pfam" id="PF00364">
    <property type="entry name" value="Biotin_lipoyl"/>
    <property type="match status" value="1"/>
</dbReference>
<dbReference type="PANTHER" id="PTHR23151:SF90">
    <property type="entry name" value="DIHYDROLIPOYLLYSINE-RESIDUE ACETYLTRANSFERASE COMPONENT OF PYRUVATE DEHYDROGENASE COMPLEX, MITOCHONDRIAL-RELATED"/>
    <property type="match status" value="1"/>
</dbReference>
<proteinExistence type="predicted"/>
<evidence type="ECO:0000259" key="3">
    <source>
        <dbReference type="PROSITE" id="PS50968"/>
    </source>
</evidence>
<dbReference type="GO" id="GO:0006086">
    <property type="term" value="P:pyruvate decarboxylation to acetyl-CoA"/>
    <property type="evidence" value="ECO:0007669"/>
    <property type="project" value="InterPro"/>
</dbReference>
<keyword evidence="5" id="KW-1185">Reference proteome</keyword>
<sequence length="114" mass="12902">MPALSPTMTQGNIAKWRKKEGDKIAVGDILCEIETDKATLEFESLEEGFLAKILVPEGSKDVPVGQPIAVTVSQTTIKFQLLYCYLLLLCGGHRNVYFQYYWILNMKVAFIDRK</sequence>
<dbReference type="CDD" id="cd06849">
    <property type="entry name" value="lipoyl_domain"/>
    <property type="match status" value="1"/>
</dbReference>
<dbReference type="Proteomes" id="UP000242715">
    <property type="component" value="Unassembled WGS sequence"/>
</dbReference>
<dbReference type="AlphaFoldDB" id="A0A2Z6NX34"/>
<accession>A0A2Z6NX34</accession>
<evidence type="ECO:0000256" key="2">
    <source>
        <dbReference type="ARBA" id="ARBA00022946"/>
    </source>
</evidence>
<reference evidence="5" key="1">
    <citation type="journal article" date="2017" name="Front. Plant Sci.">
        <title>Climate Clever Clovers: New Paradigm to Reduce the Environmental Footprint of Ruminants by Breeding Low Methanogenic Forages Utilizing Haplotype Variation.</title>
        <authorList>
            <person name="Kaur P."/>
            <person name="Appels R."/>
            <person name="Bayer P.E."/>
            <person name="Keeble-Gagnere G."/>
            <person name="Wang J."/>
            <person name="Hirakawa H."/>
            <person name="Shirasawa K."/>
            <person name="Vercoe P."/>
            <person name="Stefanova K."/>
            <person name="Durmic Z."/>
            <person name="Nichols P."/>
            <person name="Revell C."/>
            <person name="Isobe S.N."/>
            <person name="Edwards D."/>
            <person name="Erskine W."/>
        </authorList>
    </citation>
    <scope>NUCLEOTIDE SEQUENCE [LARGE SCALE GENOMIC DNA]</scope>
    <source>
        <strain evidence="5">cv. Daliak</strain>
    </source>
</reference>
<dbReference type="InterPro" id="IPR003016">
    <property type="entry name" value="2-oxoA_DH_lipoyl-BS"/>
</dbReference>
<dbReference type="OrthoDB" id="1425086at2759"/>
<dbReference type="PROSITE" id="PS50968">
    <property type="entry name" value="BIOTINYL_LIPOYL"/>
    <property type="match status" value="1"/>
</dbReference>
<dbReference type="GO" id="GO:0005739">
    <property type="term" value="C:mitochondrion"/>
    <property type="evidence" value="ECO:0007669"/>
    <property type="project" value="TreeGrafter"/>
</dbReference>
<dbReference type="InterPro" id="IPR045257">
    <property type="entry name" value="E2/Pdx1"/>
</dbReference>
<evidence type="ECO:0000313" key="4">
    <source>
        <dbReference type="EMBL" id="GAU40872.1"/>
    </source>
</evidence>
<gene>
    <name evidence="4" type="ORF">TSUD_40470</name>
</gene>
<evidence type="ECO:0000313" key="5">
    <source>
        <dbReference type="Proteomes" id="UP000242715"/>
    </source>
</evidence>
<dbReference type="GO" id="GO:0045254">
    <property type="term" value="C:pyruvate dehydrogenase complex"/>
    <property type="evidence" value="ECO:0007669"/>
    <property type="project" value="InterPro"/>
</dbReference>
<dbReference type="Gene3D" id="2.40.50.100">
    <property type="match status" value="1"/>
</dbReference>
<protein>
    <recommendedName>
        <fullName evidence="3">Lipoyl-binding domain-containing protein</fullName>
    </recommendedName>
</protein>
<dbReference type="FunFam" id="2.40.50.100:FF:000010">
    <property type="entry name" value="Acetyltransferase component of pyruvate dehydrogenase complex"/>
    <property type="match status" value="1"/>
</dbReference>
<dbReference type="InterPro" id="IPR011053">
    <property type="entry name" value="Single_hybrid_motif"/>
</dbReference>
<keyword evidence="1" id="KW-0450">Lipoyl</keyword>
<evidence type="ECO:0000256" key="1">
    <source>
        <dbReference type="ARBA" id="ARBA00022823"/>
    </source>
</evidence>
<dbReference type="SUPFAM" id="SSF51230">
    <property type="entry name" value="Single hybrid motif"/>
    <property type="match status" value="1"/>
</dbReference>
<organism evidence="4 5">
    <name type="scientific">Trifolium subterraneum</name>
    <name type="common">Subterranean clover</name>
    <dbReference type="NCBI Taxonomy" id="3900"/>
    <lineage>
        <taxon>Eukaryota</taxon>
        <taxon>Viridiplantae</taxon>
        <taxon>Streptophyta</taxon>
        <taxon>Embryophyta</taxon>
        <taxon>Tracheophyta</taxon>
        <taxon>Spermatophyta</taxon>
        <taxon>Magnoliopsida</taxon>
        <taxon>eudicotyledons</taxon>
        <taxon>Gunneridae</taxon>
        <taxon>Pentapetalae</taxon>
        <taxon>rosids</taxon>
        <taxon>fabids</taxon>
        <taxon>Fabales</taxon>
        <taxon>Fabaceae</taxon>
        <taxon>Papilionoideae</taxon>
        <taxon>50 kb inversion clade</taxon>
        <taxon>NPAAA clade</taxon>
        <taxon>Hologalegina</taxon>
        <taxon>IRL clade</taxon>
        <taxon>Trifolieae</taxon>
        <taxon>Trifolium</taxon>
    </lineage>
</organism>
<name>A0A2Z6NX34_TRISU</name>